<evidence type="ECO:0000256" key="2">
    <source>
        <dbReference type="PIRSR" id="PIRSR605754-1"/>
    </source>
</evidence>
<organism evidence="3 4">
    <name type="scientific">Clostridium gasigenes</name>
    <dbReference type="NCBI Taxonomy" id="94869"/>
    <lineage>
        <taxon>Bacteria</taxon>
        <taxon>Bacillati</taxon>
        <taxon>Bacillota</taxon>
        <taxon>Clostridia</taxon>
        <taxon>Eubacteriales</taxon>
        <taxon>Clostridiaceae</taxon>
        <taxon>Clostridium</taxon>
    </lineage>
</organism>
<dbReference type="SUPFAM" id="SSF63817">
    <property type="entry name" value="Sortase"/>
    <property type="match status" value="1"/>
</dbReference>
<proteinExistence type="predicted"/>
<accession>A0A1H0Q1W2</accession>
<dbReference type="Gene3D" id="2.40.260.10">
    <property type="entry name" value="Sortase"/>
    <property type="match status" value="1"/>
</dbReference>
<name>A0A1H0Q1W2_9CLOT</name>
<reference evidence="3 4" key="1">
    <citation type="submission" date="2016-10" db="EMBL/GenBank/DDBJ databases">
        <authorList>
            <person name="de Groot N.N."/>
        </authorList>
    </citation>
    <scope>NUCLEOTIDE SEQUENCE [LARGE SCALE GENOMIC DNA]</scope>
    <source>
        <strain evidence="3 4">DSM 12272</strain>
    </source>
</reference>
<dbReference type="Proteomes" id="UP000198597">
    <property type="component" value="Unassembled WGS sequence"/>
</dbReference>
<evidence type="ECO:0000313" key="3">
    <source>
        <dbReference type="EMBL" id="SDP10629.1"/>
    </source>
</evidence>
<dbReference type="Pfam" id="PF04203">
    <property type="entry name" value="Sortase"/>
    <property type="match status" value="1"/>
</dbReference>
<dbReference type="NCBIfam" id="TIGR03064">
    <property type="entry name" value="sortase_srtB"/>
    <property type="match status" value="1"/>
</dbReference>
<protein>
    <submittedName>
        <fullName evidence="3">Sortase B. Cysteine peptidase. MEROPS family C60B</fullName>
    </submittedName>
</protein>
<dbReference type="CDD" id="cd05826">
    <property type="entry name" value="Sortase_B"/>
    <property type="match status" value="1"/>
</dbReference>
<evidence type="ECO:0000313" key="4">
    <source>
        <dbReference type="Proteomes" id="UP000198597"/>
    </source>
</evidence>
<dbReference type="RefSeq" id="WP_089966836.1">
    <property type="nucleotide sequence ID" value="NZ_FNJM01000002.1"/>
</dbReference>
<sequence length="241" mass="28764">MKKIINIILILILFFCAYKVVAKIYRYIYDSNKYEKIRIEKMEIDETEINEIETEEVKVDNLYQNFKNKNNDYVGWITVEGTNIDYPVVQGNNNDFYLYNDFTKEKSSSGSIFMDYRNDIKDDSNIIIYGHNMKNKTMFNNLTKFKNQDFFEKNKIITLKSNNEIKRYEIFSVYVTDAKEEYLEYNFANKESYLTYLNKLEVKSLHLNKLDIGEKDKIITLTTCSFEFNDARIMVNGKQLE</sequence>
<dbReference type="STRING" id="94869.SAMN04488529_102143"/>
<feature type="active site" description="Proton donor/acceptor" evidence="2">
    <location>
        <position position="131"/>
    </location>
</feature>
<dbReference type="InterPro" id="IPR009835">
    <property type="entry name" value="SrtB"/>
</dbReference>
<keyword evidence="1" id="KW-0378">Hydrolase</keyword>
<keyword evidence="4" id="KW-1185">Reference proteome</keyword>
<dbReference type="OrthoDB" id="9806013at2"/>
<dbReference type="GO" id="GO:0016787">
    <property type="term" value="F:hydrolase activity"/>
    <property type="evidence" value="ECO:0007669"/>
    <property type="project" value="UniProtKB-KW"/>
</dbReference>
<feature type="active site" description="Acyl-thioester intermediate" evidence="2">
    <location>
        <position position="224"/>
    </location>
</feature>
<gene>
    <name evidence="3" type="ORF">SAMN04488529_102143</name>
</gene>
<dbReference type="AlphaFoldDB" id="A0A1H0Q1W2"/>
<dbReference type="InterPro" id="IPR023365">
    <property type="entry name" value="Sortase_dom-sf"/>
</dbReference>
<dbReference type="InterPro" id="IPR005754">
    <property type="entry name" value="Sortase"/>
</dbReference>
<dbReference type="EMBL" id="FNJM01000002">
    <property type="protein sequence ID" value="SDP10629.1"/>
    <property type="molecule type" value="Genomic_DNA"/>
</dbReference>
<evidence type="ECO:0000256" key="1">
    <source>
        <dbReference type="ARBA" id="ARBA00022801"/>
    </source>
</evidence>